<feature type="transmembrane region" description="Helical" evidence="2">
    <location>
        <begin position="113"/>
        <end position="132"/>
    </location>
</feature>
<feature type="region of interest" description="Disordered" evidence="1">
    <location>
        <begin position="260"/>
        <end position="354"/>
    </location>
</feature>
<feature type="transmembrane region" description="Helical" evidence="2">
    <location>
        <begin position="87"/>
        <end position="107"/>
    </location>
</feature>
<name>A0ABU3QGD5_9ACTN</name>
<feature type="compositionally biased region" description="Basic and acidic residues" evidence="1">
    <location>
        <begin position="216"/>
        <end position="226"/>
    </location>
</feature>
<keyword evidence="2" id="KW-0812">Transmembrane</keyword>
<protein>
    <submittedName>
        <fullName evidence="3">DUF817 family protein</fullName>
    </submittedName>
</protein>
<sequence>MPSPRRSSGASGCPPCCPKRPSRGTTWCSCTGSCRPSSPGGWWDTARDTGVIAACHVVGLLFVSVKVRLGSWSCPEEALMKVAAVPLYGRFLCAAVGSCVWRAWHLFDLRVCGYRTTATAVLAGAVYVNFLTRHWLPDLRWPLAAGLLLVTAGARVWFTVGARRYRMPLGLSFMLIGFSPGRRERRRVRRSLEPPAPGGRLATGRVDQVRGLGAADQRDFRPRRTVPEAARGRSHGGVIHGARGLSSDRSRFRGIGWSSPVCRGVGGQSGSARRRERTASGGPRGTCPHRSRPRHGPAFGAETGRARGADHPAPARWTAARGVRGRRWGGDPRPARRYGGIGVRAARRTRPPEP</sequence>
<evidence type="ECO:0000256" key="2">
    <source>
        <dbReference type="SAM" id="Phobius"/>
    </source>
</evidence>
<comment type="caution">
    <text evidence="3">The sequence shown here is derived from an EMBL/GenBank/DDBJ whole genome shotgun (WGS) entry which is preliminary data.</text>
</comment>
<evidence type="ECO:0000256" key="1">
    <source>
        <dbReference type="SAM" id="MobiDB-lite"/>
    </source>
</evidence>
<feature type="region of interest" description="Disordered" evidence="1">
    <location>
        <begin position="212"/>
        <end position="245"/>
    </location>
</feature>
<dbReference type="EMBL" id="JAWCTQ010000006">
    <property type="protein sequence ID" value="MDT9681826.1"/>
    <property type="molecule type" value="Genomic_DNA"/>
</dbReference>
<evidence type="ECO:0000313" key="4">
    <source>
        <dbReference type="Proteomes" id="UP001250181"/>
    </source>
</evidence>
<reference evidence="3 4" key="1">
    <citation type="submission" date="2023-09" db="EMBL/GenBank/DDBJ databases">
        <title>Streptomyces sp. nov.: A antagonism against Alternaria gaisen Producing Streptochlin, Isolated from Tamarix root soil.</title>
        <authorList>
            <person name="Chen Y."/>
        </authorList>
    </citation>
    <scope>NUCLEOTIDE SEQUENCE [LARGE SCALE GENOMIC DNA]</scope>
    <source>
        <strain evidence="3 4">TRM76323</strain>
    </source>
</reference>
<organism evidence="3 4">
    <name type="scientific">Streptomyces tamarix</name>
    <dbReference type="NCBI Taxonomy" id="3078565"/>
    <lineage>
        <taxon>Bacteria</taxon>
        <taxon>Bacillati</taxon>
        <taxon>Actinomycetota</taxon>
        <taxon>Actinomycetes</taxon>
        <taxon>Kitasatosporales</taxon>
        <taxon>Streptomycetaceae</taxon>
        <taxon>Streptomyces</taxon>
    </lineage>
</organism>
<gene>
    <name evidence="3" type="ORF">RND61_07020</name>
</gene>
<keyword evidence="2" id="KW-1133">Transmembrane helix</keyword>
<feature type="transmembrane region" description="Helical" evidence="2">
    <location>
        <begin position="49"/>
        <end position="67"/>
    </location>
</feature>
<accession>A0ABU3QGD5</accession>
<proteinExistence type="predicted"/>
<feature type="transmembrane region" description="Helical" evidence="2">
    <location>
        <begin position="139"/>
        <end position="158"/>
    </location>
</feature>
<evidence type="ECO:0000313" key="3">
    <source>
        <dbReference type="EMBL" id="MDT9681826.1"/>
    </source>
</evidence>
<feature type="compositionally biased region" description="Polar residues" evidence="1">
    <location>
        <begin position="1"/>
        <end position="10"/>
    </location>
</feature>
<dbReference type="Pfam" id="PF05675">
    <property type="entry name" value="DUF817"/>
    <property type="match status" value="1"/>
</dbReference>
<feature type="compositionally biased region" description="Basic residues" evidence="1">
    <location>
        <begin position="345"/>
        <end position="354"/>
    </location>
</feature>
<dbReference type="Proteomes" id="UP001250181">
    <property type="component" value="Unassembled WGS sequence"/>
</dbReference>
<keyword evidence="2" id="KW-0472">Membrane</keyword>
<keyword evidence="4" id="KW-1185">Reference proteome</keyword>
<dbReference type="InterPro" id="IPR008535">
    <property type="entry name" value="DUF817"/>
</dbReference>
<feature type="region of interest" description="Disordered" evidence="1">
    <location>
        <begin position="1"/>
        <end position="22"/>
    </location>
</feature>